<organism evidence="4 5">
    <name type="scientific">Mycena citricolor</name>
    <dbReference type="NCBI Taxonomy" id="2018698"/>
    <lineage>
        <taxon>Eukaryota</taxon>
        <taxon>Fungi</taxon>
        <taxon>Dikarya</taxon>
        <taxon>Basidiomycota</taxon>
        <taxon>Agaricomycotina</taxon>
        <taxon>Agaricomycetes</taxon>
        <taxon>Agaricomycetidae</taxon>
        <taxon>Agaricales</taxon>
        <taxon>Marasmiineae</taxon>
        <taxon>Mycenaceae</taxon>
        <taxon>Mycena</taxon>
    </lineage>
</organism>
<keyword evidence="2" id="KW-1133">Transmembrane helix</keyword>
<feature type="compositionally biased region" description="Basic and acidic residues" evidence="1">
    <location>
        <begin position="8"/>
        <end position="24"/>
    </location>
</feature>
<keyword evidence="5" id="KW-1185">Reference proteome</keyword>
<keyword evidence="2" id="KW-0472">Membrane</keyword>
<reference evidence="4" key="1">
    <citation type="submission" date="2023-11" db="EMBL/GenBank/DDBJ databases">
        <authorList>
            <person name="De Vega J J."/>
            <person name="De Vega J J."/>
        </authorList>
    </citation>
    <scope>NUCLEOTIDE SEQUENCE</scope>
</reference>
<dbReference type="AlphaFoldDB" id="A0AAD2GTN6"/>
<evidence type="ECO:0000259" key="3">
    <source>
        <dbReference type="Pfam" id="PF20153"/>
    </source>
</evidence>
<dbReference type="InterPro" id="IPR045338">
    <property type="entry name" value="DUF6535"/>
</dbReference>
<dbReference type="Pfam" id="PF20153">
    <property type="entry name" value="DUF6535"/>
    <property type="match status" value="1"/>
</dbReference>
<proteinExistence type="predicted"/>
<dbReference type="EMBL" id="CAVNYO010000040">
    <property type="protein sequence ID" value="CAK5263421.1"/>
    <property type="molecule type" value="Genomic_DNA"/>
</dbReference>
<accession>A0AAD2GTN6</accession>
<feature type="domain" description="DUF6535" evidence="3">
    <location>
        <begin position="32"/>
        <end position="196"/>
    </location>
</feature>
<evidence type="ECO:0000256" key="2">
    <source>
        <dbReference type="SAM" id="Phobius"/>
    </source>
</evidence>
<evidence type="ECO:0000313" key="5">
    <source>
        <dbReference type="Proteomes" id="UP001295794"/>
    </source>
</evidence>
<dbReference type="Proteomes" id="UP001295794">
    <property type="component" value="Unassembled WGS sequence"/>
</dbReference>
<sequence>MSQADEQQTDKRETDEVALEHERASGTELSGIYISEAQSSDQGLFDGWRSNMDGLLIFAGLFSAVVTRFIVESYKTLKPDLGSQTVALLTQILHQLADLSNGTAVTDALPPPAAFSPPLSSIICNALWFTRLALSLASAFIATLVKHRAQDFPHRTGILPAIFAQSRMYICLRGGLRRFDMHFVASVPLLLLHATLDISCAS</sequence>
<protein>
    <recommendedName>
        <fullName evidence="3">DUF6535 domain-containing protein</fullName>
    </recommendedName>
</protein>
<comment type="caution">
    <text evidence="4">The sequence shown here is derived from an EMBL/GenBank/DDBJ whole genome shotgun (WGS) entry which is preliminary data.</text>
</comment>
<feature type="transmembrane region" description="Helical" evidence="2">
    <location>
        <begin position="54"/>
        <end position="71"/>
    </location>
</feature>
<evidence type="ECO:0000313" key="4">
    <source>
        <dbReference type="EMBL" id="CAK5263421.1"/>
    </source>
</evidence>
<keyword evidence="2" id="KW-0812">Transmembrane</keyword>
<feature type="transmembrane region" description="Helical" evidence="2">
    <location>
        <begin position="126"/>
        <end position="145"/>
    </location>
</feature>
<evidence type="ECO:0000256" key="1">
    <source>
        <dbReference type="SAM" id="MobiDB-lite"/>
    </source>
</evidence>
<gene>
    <name evidence="4" type="ORF">MYCIT1_LOCUS2880</name>
</gene>
<feature type="region of interest" description="Disordered" evidence="1">
    <location>
        <begin position="1"/>
        <end position="24"/>
    </location>
</feature>
<name>A0AAD2GTN6_9AGAR</name>